<keyword evidence="1" id="KW-1277">Toxin-antitoxin system</keyword>
<evidence type="ECO:0000256" key="1">
    <source>
        <dbReference type="ARBA" id="ARBA00022649"/>
    </source>
</evidence>
<evidence type="ECO:0000256" key="2">
    <source>
        <dbReference type="ARBA" id="ARBA00022722"/>
    </source>
</evidence>
<dbReference type="PANTHER" id="PTHR33397">
    <property type="entry name" value="UPF0331 PROTEIN YUTE"/>
    <property type="match status" value="1"/>
</dbReference>
<dbReference type="RefSeq" id="WP_345410390.1">
    <property type="nucleotide sequence ID" value="NZ_BAABHO010000001.1"/>
</dbReference>
<dbReference type="InterPro" id="IPR037038">
    <property type="entry name" value="HepT-like_sf"/>
</dbReference>
<accession>A0ABP9A3A3</accession>
<dbReference type="Pfam" id="PF01934">
    <property type="entry name" value="HepT-like"/>
    <property type="match status" value="1"/>
</dbReference>
<dbReference type="EMBL" id="BAABHO010000001">
    <property type="protein sequence ID" value="GAA4773164.1"/>
    <property type="molecule type" value="Genomic_DNA"/>
</dbReference>
<dbReference type="NCBIfam" id="NF047751">
    <property type="entry name" value="HepT_toxin"/>
    <property type="match status" value="1"/>
</dbReference>
<dbReference type="InterPro" id="IPR008201">
    <property type="entry name" value="HepT-like"/>
</dbReference>
<protein>
    <submittedName>
        <fullName evidence="5">DUF86 domain-containing protein</fullName>
    </submittedName>
</protein>
<keyword evidence="2" id="KW-0540">Nuclease</keyword>
<reference evidence="6" key="1">
    <citation type="journal article" date="2019" name="Int. J. Syst. Evol. Microbiol.">
        <title>The Global Catalogue of Microorganisms (GCM) 10K type strain sequencing project: providing services to taxonomists for standard genome sequencing and annotation.</title>
        <authorList>
            <consortium name="The Broad Institute Genomics Platform"/>
            <consortium name="The Broad Institute Genome Sequencing Center for Infectious Disease"/>
            <person name="Wu L."/>
            <person name="Ma J."/>
        </authorList>
    </citation>
    <scope>NUCLEOTIDE SEQUENCE [LARGE SCALE GENOMIC DNA]</scope>
    <source>
        <strain evidence="6">JCM 17979</strain>
    </source>
</reference>
<evidence type="ECO:0000256" key="3">
    <source>
        <dbReference type="ARBA" id="ARBA00022801"/>
    </source>
</evidence>
<comment type="caution">
    <text evidence="5">The sequence shown here is derived from an EMBL/GenBank/DDBJ whole genome shotgun (WGS) entry which is preliminary data.</text>
</comment>
<organism evidence="5 6">
    <name type="scientific">Actinomycetospora chlora</name>
    <dbReference type="NCBI Taxonomy" id="663608"/>
    <lineage>
        <taxon>Bacteria</taxon>
        <taxon>Bacillati</taxon>
        <taxon>Actinomycetota</taxon>
        <taxon>Actinomycetes</taxon>
        <taxon>Pseudonocardiales</taxon>
        <taxon>Pseudonocardiaceae</taxon>
        <taxon>Actinomycetospora</taxon>
    </lineage>
</organism>
<name>A0ABP9A3A3_9PSEU</name>
<dbReference type="Gene3D" id="1.20.120.580">
    <property type="entry name" value="bsu32300-like"/>
    <property type="match status" value="1"/>
</dbReference>
<proteinExistence type="inferred from homology"/>
<dbReference type="Proteomes" id="UP001500928">
    <property type="component" value="Unassembled WGS sequence"/>
</dbReference>
<keyword evidence="6" id="KW-1185">Reference proteome</keyword>
<sequence>MSRAVDGELLAERTATVLAHLDRVAEHLPDDPADLRPMTSATDTVVLHLWQAIQVVIDLSAGTCVRLGLGSPPTYGDAFRLLADADVIDDELGERLARAAAFRNLLVHAYGRLDLRRVHAIARTGPDDLRAFLSALRDQV</sequence>
<dbReference type="PANTHER" id="PTHR33397:SF5">
    <property type="entry name" value="RNASE YUTE-RELATED"/>
    <property type="match status" value="1"/>
</dbReference>
<evidence type="ECO:0000256" key="4">
    <source>
        <dbReference type="ARBA" id="ARBA00024207"/>
    </source>
</evidence>
<evidence type="ECO:0000313" key="6">
    <source>
        <dbReference type="Proteomes" id="UP001500928"/>
    </source>
</evidence>
<comment type="similarity">
    <text evidence="4">Belongs to the HepT RNase toxin family.</text>
</comment>
<dbReference type="InterPro" id="IPR052379">
    <property type="entry name" value="Type_VII_TA_RNase"/>
</dbReference>
<gene>
    <name evidence="5" type="ORF">GCM10023200_01970</name>
</gene>
<keyword evidence="3" id="KW-0378">Hydrolase</keyword>
<evidence type="ECO:0000313" key="5">
    <source>
        <dbReference type="EMBL" id="GAA4773164.1"/>
    </source>
</evidence>